<feature type="compositionally biased region" description="Low complexity" evidence="2">
    <location>
        <begin position="294"/>
        <end position="318"/>
    </location>
</feature>
<keyword evidence="4" id="KW-1185">Reference proteome</keyword>
<feature type="region of interest" description="Disordered" evidence="2">
    <location>
        <begin position="1"/>
        <end position="114"/>
    </location>
</feature>
<evidence type="ECO:0000256" key="2">
    <source>
        <dbReference type="SAM" id="MobiDB-lite"/>
    </source>
</evidence>
<protein>
    <submittedName>
        <fullName evidence="3">Uncharacterized protein</fullName>
    </submittedName>
</protein>
<feature type="compositionally biased region" description="Basic and acidic residues" evidence="2">
    <location>
        <begin position="405"/>
        <end position="418"/>
    </location>
</feature>
<feature type="compositionally biased region" description="Basic residues" evidence="2">
    <location>
        <begin position="284"/>
        <end position="293"/>
    </location>
</feature>
<evidence type="ECO:0000313" key="3">
    <source>
        <dbReference type="EMBL" id="TFJ84135.1"/>
    </source>
</evidence>
<keyword evidence="1" id="KW-0175">Coiled coil</keyword>
<accession>A0A4D9D3W5</accession>
<feature type="compositionally biased region" description="Basic and acidic residues" evidence="2">
    <location>
        <begin position="330"/>
        <end position="353"/>
    </location>
</feature>
<proteinExistence type="predicted"/>
<feature type="compositionally biased region" description="Basic and acidic residues" evidence="2">
    <location>
        <begin position="78"/>
        <end position="100"/>
    </location>
</feature>
<name>A0A4D9D3W5_9STRA</name>
<feature type="coiled-coil region" evidence="1">
    <location>
        <begin position="216"/>
        <end position="267"/>
    </location>
</feature>
<reference evidence="3 4" key="1">
    <citation type="submission" date="2019-01" db="EMBL/GenBank/DDBJ databases">
        <title>Nuclear Genome Assembly of the Microalgal Biofuel strain Nannochloropsis salina CCMP1776.</title>
        <authorList>
            <person name="Hovde B."/>
        </authorList>
    </citation>
    <scope>NUCLEOTIDE SEQUENCE [LARGE SCALE GENOMIC DNA]</scope>
    <source>
        <strain evidence="3 4">CCMP1776</strain>
    </source>
</reference>
<comment type="caution">
    <text evidence="3">The sequence shown here is derived from an EMBL/GenBank/DDBJ whole genome shotgun (WGS) entry which is preliminary data.</text>
</comment>
<organism evidence="3 4">
    <name type="scientific">Nannochloropsis salina CCMP1776</name>
    <dbReference type="NCBI Taxonomy" id="1027361"/>
    <lineage>
        <taxon>Eukaryota</taxon>
        <taxon>Sar</taxon>
        <taxon>Stramenopiles</taxon>
        <taxon>Ochrophyta</taxon>
        <taxon>Eustigmatophyceae</taxon>
        <taxon>Eustigmatales</taxon>
        <taxon>Monodopsidaceae</taxon>
        <taxon>Microchloropsis</taxon>
        <taxon>Microchloropsis salina</taxon>
    </lineage>
</organism>
<dbReference type="Proteomes" id="UP000355283">
    <property type="component" value="Unassembled WGS sequence"/>
</dbReference>
<evidence type="ECO:0000313" key="4">
    <source>
        <dbReference type="Proteomes" id="UP000355283"/>
    </source>
</evidence>
<dbReference type="OrthoDB" id="10462967at2759"/>
<gene>
    <name evidence="3" type="ORF">NSK_004608</name>
</gene>
<feature type="region of interest" description="Disordered" evidence="2">
    <location>
        <begin position="382"/>
        <end position="436"/>
    </location>
</feature>
<feature type="region of interest" description="Disordered" evidence="2">
    <location>
        <begin position="281"/>
        <end position="353"/>
    </location>
</feature>
<feature type="compositionally biased region" description="Acidic residues" evidence="2">
    <location>
        <begin position="21"/>
        <end position="39"/>
    </location>
</feature>
<evidence type="ECO:0000256" key="1">
    <source>
        <dbReference type="SAM" id="Coils"/>
    </source>
</evidence>
<sequence>MGMRPGGPHPPYRENAGQEFSGEEGEEEEEEEEMVEEEGRDNGRGEDGDDGGGSPGGASSHEQGAEEDMKPPTGSSEGEGRRDGQQEDKGQRKGEGKEGEKDGEEDDALAADATLSKMKLSTNFGAPLGAAGVGGEEGGSGGGNPATPVGLGLRSREGMGGIGKVNGVAFSPTPATPQNRRTGVMDSTALSSLITSTASGSDGNNLIELARIHQRIVDLEAKAEQVSSMHRQLQKEQDRTRRAEAAMQELSHELDALRRENAHLRMELDGWHHREGHAQMMAAAHHHHQHQHQHQQQQLHMQQQQQQQQHSAAPAPAAGEAMEAGPVAGKEGKVVGTEGEKCEGKERQSGEGKEAHLVAAELLVEAAAAEKDKRVRSDSITKGAELLGGFKKQRVESPGLSISTEGREGGGDGGEKEGSGVATVQKEADKEGAKAVEKKEIHTGVYGEGYETPRNTIKQSSIAL</sequence>
<dbReference type="EMBL" id="SDOX01000020">
    <property type="protein sequence ID" value="TFJ84135.1"/>
    <property type="molecule type" value="Genomic_DNA"/>
</dbReference>
<dbReference type="AlphaFoldDB" id="A0A4D9D3W5"/>
<feature type="compositionally biased region" description="Basic and acidic residues" evidence="2">
    <location>
        <begin position="426"/>
        <end position="436"/>
    </location>
</feature>